<dbReference type="Pfam" id="PF00082">
    <property type="entry name" value="Peptidase_S8"/>
    <property type="match status" value="1"/>
</dbReference>
<evidence type="ECO:0000256" key="3">
    <source>
        <dbReference type="ARBA" id="ARBA00022801"/>
    </source>
</evidence>
<name>A0A1M4ERC8_9ACTN</name>
<feature type="active site" description="Charge relay system" evidence="5">
    <location>
        <position position="160"/>
    </location>
</feature>
<evidence type="ECO:0000259" key="8">
    <source>
        <dbReference type="Pfam" id="PF00082"/>
    </source>
</evidence>
<dbReference type="GO" id="GO:0004252">
    <property type="term" value="F:serine-type endopeptidase activity"/>
    <property type="evidence" value="ECO:0007669"/>
    <property type="project" value="UniProtKB-UniRule"/>
</dbReference>
<reference evidence="9" key="1">
    <citation type="submission" date="2016-04" db="EMBL/GenBank/DDBJ databases">
        <authorList>
            <person name="Evans L.H."/>
            <person name="Alamgir A."/>
            <person name="Owens N."/>
            <person name="Weber N.D."/>
            <person name="Virtaneva K."/>
            <person name="Barbian K."/>
            <person name="Babar A."/>
            <person name="Rosenke K."/>
        </authorList>
    </citation>
    <scope>NUCLEOTIDE SEQUENCE</scope>
    <source>
        <strain evidence="9">Nono1</strain>
    </source>
</reference>
<dbReference type="GO" id="GO:0006508">
    <property type="term" value="P:proteolysis"/>
    <property type="evidence" value="ECO:0007669"/>
    <property type="project" value="UniProtKB-KW"/>
</dbReference>
<evidence type="ECO:0000256" key="6">
    <source>
        <dbReference type="SAM" id="MobiDB-lite"/>
    </source>
</evidence>
<dbReference type="Gene3D" id="3.40.50.200">
    <property type="entry name" value="Peptidase S8/S53 domain"/>
    <property type="match status" value="1"/>
</dbReference>
<dbReference type="InterPro" id="IPR036852">
    <property type="entry name" value="Peptidase_S8/S53_dom_sf"/>
</dbReference>
<dbReference type="PRINTS" id="PR00723">
    <property type="entry name" value="SUBTILISIN"/>
</dbReference>
<keyword evidence="7" id="KW-0472">Membrane</keyword>
<protein>
    <submittedName>
        <fullName evidence="9">Serine protease</fullName>
    </submittedName>
</protein>
<comment type="similarity">
    <text evidence="1 5">Belongs to the peptidase S8 family.</text>
</comment>
<evidence type="ECO:0000256" key="2">
    <source>
        <dbReference type="ARBA" id="ARBA00022670"/>
    </source>
</evidence>
<feature type="active site" description="Charge relay system" evidence="5">
    <location>
        <position position="100"/>
    </location>
</feature>
<feature type="region of interest" description="Disordered" evidence="6">
    <location>
        <begin position="110"/>
        <end position="157"/>
    </location>
</feature>
<evidence type="ECO:0000256" key="1">
    <source>
        <dbReference type="ARBA" id="ARBA00011073"/>
    </source>
</evidence>
<dbReference type="InterPro" id="IPR015500">
    <property type="entry name" value="Peptidase_S8_subtilisin-rel"/>
</dbReference>
<dbReference type="InterPro" id="IPR000209">
    <property type="entry name" value="Peptidase_S8/S53_dom"/>
</dbReference>
<organism evidence="9">
    <name type="scientific">Nonomuraea gerenzanensis</name>
    <dbReference type="NCBI Taxonomy" id="93944"/>
    <lineage>
        <taxon>Bacteria</taxon>
        <taxon>Bacillati</taxon>
        <taxon>Actinomycetota</taxon>
        <taxon>Actinomycetes</taxon>
        <taxon>Streptosporangiales</taxon>
        <taxon>Streptosporangiaceae</taxon>
        <taxon>Nonomuraea</taxon>
    </lineage>
</organism>
<feature type="domain" description="Peptidase S8/S53" evidence="8">
    <location>
        <begin position="91"/>
        <end position="379"/>
    </location>
</feature>
<accession>A0A1M4ERC8</accession>
<keyword evidence="3 5" id="KW-0378">Hydrolase</keyword>
<evidence type="ECO:0000313" key="9">
    <source>
        <dbReference type="EMBL" id="SBP01378.1"/>
    </source>
</evidence>
<dbReference type="RefSeq" id="WP_225269898.1">
    <property type="nucleotide sequence ID" value="NZ_CP084058.1"/>
</dbReference>
<feature type="compositionally biased region" description="Low complexity" evidence="6">
    <location>
        <begin position="143"/>
        <end position="157"/>
    </location>
</feature>
<proteinExistence type="inferred from homology"/>
<feature type="compositionally biased region" description="Low complexity" evidence="6">
    <location>
        <begin position="121"/>
        <end position="134"/>
    </location>
</feature>
<keyword evidence="4 5" id="KW-0720">Serine protease</keyword>
<keyword evidence="7" id="KW-1133">Transmembrane helix</keyword>
<keyword evidence="7" id="KW-0812">Transmembrane</keyword>
<dbReference type="InterPro" id="IPR023827">
    <property type="entry name" value="Peptidase_S8_Asp-AS"/>
</dbReference>
<dbReference type="EMBL" id="LT559118">
    <property type="protein sequence ID" value="SBP01378.1"/>
    <property type="molecule type" value="Genomic_DNA"/>
</dbReference>
<dbReference type="PROSITE" id="PS51892">
    <property type="entry name" value="SUBTILASE"/>
    <property type="match status" value="1"/>
</dbReference>
<dbReference type="PANTHER" id="PTHR43806">
    <property type="entry name" value="PEPTIDASE S8"/>
    <property type="match status" value="1"/>
</dbReference>
<feature type="active site" description="Charge relay system" evidence="5">
    <location>
        <position position="331"/>
    </location>
</feature>
<dbReference type="InterPro" id="IPR050131">
    <property type="entry name" value="Peptidase_S8_subtilisin-like"/>
</dbReference>
<dbReference type="PANTHER" id="PTHR43806:SF11">
    <property type="entry name" value="CEREVISIN-RELATED"/>
    <property type="match status" value="1"/>
</dbReference>
<dbReference type="AlphaFoldDB" id="A0A1M4ERC8"/>
<dbReference type="PROSITE" id="PS00136">
    <property type="entry name" value="SUBTILASE_ASP"/>
    <property type="match status" value="1"/>
</dbReference>
<feature type="transmembrane region" description="Helical" evidence="7">
    <location>
        <begin position="417"/>
        <end position="436"/>
    </location>
</feature>
<sequence>MTGADVSGAGLAGARGGSAGEAGLVRGRVLPLLLAGLVAGAAGVTGVAGSVSWADGGDEGARVDDVAEAARAGQWQLGALRLPEAWRSSKGAGVVVAVLDTGVNTRHPDLRGAVIQGPDLTGATGTGSNAGAARTRPDATTPGRTGSGAADDGAGAWGPHGTAMASLIAGRGHGDARRGGVIGVAPAAKVLSIRVTLENGDPRRDKQRSGWRDALAEGIRYAADHGADVISMSLGGGSGAWEGSAVEEEAVQYAIAKGAVLVASSGNDGEAGNRKNFPAAYPGVIAVGAVDRRLRVAPFSNKQDYVSVVAPGTEIVTADGSDSYVVGDGTSSAAAMVAGIAALIRSAHPDLSPYHVRLAIELGTRRRPADGYSPAYGHGVANALLALKEAARLDVPASEPPAPGPYFGAGPAPGSRMPVVAGMLLLVVAMSARVVLRHTGRRGRDAA</sequence>
<evidence type="ECO:0000256" key="4">
    <source>
        <dbReference type="ARBA" id="ARBA00022825"/>
    </source>
</evidence>
<gene>
    <name evidence="9" type="ORF">BN4615_P10894</name>
</gene>
<evidence type="ECO:0000256" key="7">
    <source>
        <dbReference type="SAM" id="Phobius"/>
    </source>
</evidence>
<evidence type="ECO:0000256" key="5">
    <source>
        <dbReference type="PROSITE-ProRule" id="PRU01240"/>
    </source>
</evidence>
<keyword evidence="2 5" id="KW-0645">Protease</keyword>
<dbReference type="SUPFAM" id="SSF52743">
    <property type="entry name" value="Subtilisin-like"/>
    <property type="match status" value="1"/>
</dbReference>